<dbReference type="Proteomes" id="UP001177003">
    <property type="component" value="Chromosome 4"/>
</dbReference>
<comment type="similarity">
    <text evidence="14">Belongs to the peroxidase family.</text>
</comment>
<dbReference type="GO" id="GO:0140825">
    <property type="term" value="F:lactoperoxidase activity"/>
    <property type="evidence" value="ECO:0007669"/>
    <property type="project" value="UniProtKB-EC"/>
</dbReference>
<feature type="binding site" evidence="11">
    <location>
        <position position="72"/>
    </location>
    <ligand>
        <name>Ca(2+)</name>
        <dbReference type="ChEBI" id="CHEBI:29108"/>
        <label>1</label>
    </ligand>
</feature>
<evidence type="ECO:0000256" key="13">
    <source>
        <dbReference type="PIRSR" id="PIRSR600823-5"/>
    </source>
</evidence>
<evidence type="ECO:0000256" key="8">
    <source>
        <dbReference type="ARBA" id="ARBA00023002"/>
    </source>
</evidence>
<dbReference type="PANTHER" id="PTHR31388:SF115">
    <property type="entry name" value="PEROXIDASE 5"/>
    <property type="match status" value="1"/>
</dbReference>
<comment type="catalytic activity">
    <reaction evidence="1">
        <text>2 a phenolic donor + H2O2 = 2 a phenolic radical donor + 2 H2O</text>
        <dbReference type="Rhea" id="RHEA:56136"/>
        <dbReference type="ChEBI" id="CHEBI:15377"/>
        <dbReference type="ChEBI" id="CHEBI:16240"/>
        <dbReference type="ChEBI" id="CHEBI:139520"/>
        <dbReference type="ChEBI" id="CHEBI:139521"/>
        <dbReference type="EC" id="1.11.1.7"/>
    </reaction>
</comment>
<dbReference type="InterPro" id="IPR002016">
    <property type="entry name" value="Haem_peroxidase"/>
</dbReference>
<feature type="binding site" evidence="11">
    <location>
        <position position="89"/>
    </location>
    <ligand>
        <name>Ca(2+)</name>
        <dbReference type="ChEBI" id="CHEBI:29108"/>
        <label>1</label>
    </ligand>
</feature>
<feature type="active site" description="Proton acceptor" evidence="10">
    <location>
        <position position="68"/>
    </location>
</feature>
<comment type="cofactor">
    <cofactor evidence="2">
        <name>heme b</name>
        <dbReference type="ChEBI" id="CHEBI:60344"/>
    </cofactor>
</comment>
<evidence type="ECO:0000256" key="9">
    <source>
        <dbReference type="ARBA" id="ARBA00023004"/>
    </source>
</evidence>
<keyword evidence="5" id="KW-0349">Heme</keyword>
<evidence type="ECO:0000313" key="17">
    <source>
        <dbReference type="EMBL" id="CAI9278771.1"/>
    </source>
</evidence>
<evidence type="ECO:0000256" key="15">
    <source>
        <dbReference type="SAM" id="SignalP"/>
    </source>
</evidence>
<evidence type="ECO:0000256" key="11">
    <source>
        <dbReference type="PIRSR" id="PIRSR600823-3"/>
    </source>
</evidence>
<name>A0AA36E0X4_LACSI</name>
<feature type="binding site" evidence="11">
    <location>
        <position position="74"/>
    </location>
    <ligand>
        <name>Ca(2+)</name>
        <dbReference type="ChEBI" id="CHEBI:29108"/>
        <label>1</label>
    </ligand>
</feature>
<evidence type="ECO:0000256" key="12">
    <source>
        <dbReference type="PIRSR" id="PIRSR600823-4"/>
    </source>
</evidence>
<dbReference type="InterPro" id="IPR019794">
    <property type="entry name" value="Peroxidases_AS"/>
</dbReference>
<dbReference type="AlphaFoldDB" id="A0AA36E0X4"/>
<evidence type="ECO:0000256" key="5">
    <source>
        <dbReference type="ARBA" id="ARBA00022617"/>
    </source>
</evidence>
<dbReference type="GO" id="GO:0020037">
    <property type="term" value="F:heme binding"/>
    <property type="evidence" value="ECO:0007669"/>
    <property type="project" value="InterPro"/>
</dbReference>
<keyword evidence="15" id="KW-0732">Signal</keyword>
<keyword evidence="9" id="KW-0408">Iron</keyword>
<evidence type="ECO:0000256" key="3">
    <source>
        <dbReference type="ARBA" id="ARBA00012313"/>
    </source>
</evidence>
<keyword evidence="13" id="KW-1015">Disulfide bond</keyword>
<dbReference type="PROSITE" id="PS00436">
    <property type="entry name" value="PEROXIDASE_2"/>
    <property type="match status" value="1"/>
</dbReference>
<feature type="site" description="Transition state stabilizer" evidence="12">
    <location>
        <position position="64"/>
    </location>
</feature>
<feature type="signal peptide" evidence="15">
    <location>
        <begin position="1"/>
        <end position="21"/>
    </location>
</feature>
<dbReference type="PRINTS" id="PR00461">
    <property type="entry name" value="PLPEROXIDASE"/>
</dbReference>
<dbReference type="InterPro" id="IPR010255">
    <property type="entry name" value="Haem_peroxidase_sf"/>
</dbReference>
<keyword evidence="8" id="KW-0560">Oxidoreductase</keyword>
<feature type="chain" id="PRO_5041359929" description="peroxidase" evidence="15">
    <location>
        <begin position="22"/>
        <end position="115"/>
    </location>
</feature>
<dbReference type="GO" id="GO:0006979">
    <property type="term" value="P:response to oxidative stress"/>
    <property type="evidence" value="ECO:0007669"/>
    <property type="project" value="InterPro"/>
</dbReference>
<dbReference type="InterPro" id="IPR000823">
    <property type="entry name" value="Peroxidase_pln"/>
</dbReference>
<feature type="binding site" evidence="11">
    <location>
        <position position="76"/>
    </location>
    <ligand>
        <name>Ca(2+)</name>
        <dbReference type="ChEBI" id="CHEBI:29108"/>
        <label>1</label>
    </ligand>
</feature>
<keyword evidence="7 11" id="KW-0106">Calcium</keyword>
<dbReference type="SUPFAM" id="SSF48113">
    <property type="entry name" value="Heme-dependent peroxidases"/>
    <property type="match status" value="1"/>
</dbReference>
<sequence length="115" mass="12827">MDYRHISTSIFFLFFLSVTNNTPCNTQLSSTFNDATCPTALRTIRTTIRTAISREPHMAASFLRLHFHDCFVQGCDTSILLDGPSIVGERNVLPNKGSVRGYEVIDAAKSEVEKL</sequence>
<gene>
    <name evidence="17" type="ORF">LSALG_LOCUS18610</name>
</gene>
<evidence type="ECO:0000256" key="2">
    <source>
        <dbReference type="ARBA" id="ARBA00001970"/>
    </source>
</evidence>
<feature type="binding site" evidence="11">
    <location>
        <position position="69"/>
    </location>
    <ligand>
        <name>Ca(2+)</name>
        <dbReference type="ChEBI" id="CHEBI:29108"/>
        <label>1</label>
    </ligand>
</feature>
<dbReference type="EC" id="1.11.1.7" evidence="3"/>
<protein>
    <recommendedName>
        <fullName evidence="3">peroxidase</fullName>
        <ecNumber evidence="3">1.11.1.7</ecNumber>
    </recommendedName>
</protein>
<proteinExistence type="inferred from homology"/>
<evidence type="ECO:0000256" key="6">
    <source>
        <dbReference type="ARBA" id="ARBA00022723"/>
    </source>
</evidence>
<dbReference type="GO" id="GO:0046872">
    <property type="term" value="F:metal ion binding"/>
    <property type="evidence" value="ECO:0007669"/>
    <property type="project" value="UniProtKB-KW"/>
</dbReference>
<feature type="disulfide bond" evidence="13">
    <location>
        <begin position="70"/>
        <end position="75"/>
    </location>
</feature>
<evidence type="ECO:0000256" key="7">
    <source>
        <dbReference type="ARBA" id="ARBA00022837"/>
    </source>
</evidence>
<reference evidence="17" key="1">
    <citation type="submission" date="2023-04" db="EMBL/GenBank/DDBJ databases">
        <authorList>
            <person name="Vijverberg K."/>
            <person name="Xiong W."/>
            <person name="Schranz E."/>
        </authorList>
    </citation>
    <scope>NUCLEOTIDE SEQUENCE</scope>
</reference>
<dbReference type="Gene3D" id="1.10.520.10">
    <property type="match status" value="1"/>
</dbReference>
<feature type="domain" description="Plant heme peroxidase family profile" evidence="16">
    <location>
        <begin position="27"/>
        <end position="115"/>
    </location>
</feature>
<dbReference type="PROSITE" id="PS50873">
    <property type="entry name" value="PEROXIDASE_4"/>
    <property type="match status" value="1"/>
</dbReference>
<evidence type="ECO:0000256" key="14">
    <source>
        <dbReference type="RuleBase" id="RU004241"/>
    </source>
</evidence>
<evidence type="ECO:0000256" key="4">
    <source>
        <dbReference type="ARBA" id="ARBA00022559"/>
    </source>
</evidence>
<keyword evidence="6 11" id="KW-0479">Metal-binding</keyword>
<feature type="binding site" evidence="11">
    <location>
        <position position="78"/>
    </location>
    <ligand>
        <name>Ca(2+)</name>
        <dbReference type="ChEBI" id="CHEBI:29108"/>
        <label>1</label>
    </ligand>
</feature>
<comment type="cofactor">
    <cofactor evidence="11">
        <name>Ca(2+)</name>
        <dbReference type="ChEBI" id="CHEBI:29108"/>
    </cofactor>
    <text evidence="11">Binds 2 calcium ions per subunit.</text>
</comment>
<dbReference type="PANTHER" id="PTHR31388">
    <property type="entry name" value="PEROXIDASE 72-RELATED"/>
    <property type="match status" value="1"/>
</dbReference>
<dbReference type="EMBL" id="OX465080">
    <property type="protein sequence ID" value="CAI9278771.1"/>
    <property type="molecule type" value="Genomic_DNA"/>
</dbReference>
<keyword evidence="18" id="KW-1185">Reference proteome</keyword>
<evidence type="ECO:0000256" key="1">
    <source>
        <dbReference type="ARBA" id="ARBA00000189"/>
    </source>
</evidence>
<dbReference type="Pfam" id="PF00141">
    <property type="entry name" value="peroxidase"/>
    <property type="match status" value="1"/>
</dbReference>
<evidence type="ECO:0000259" key="16">
    <source>
        <dbReference type="PROSITE" id="PS50873"/>
    </source>
</evidence>
<keyword evidence="4" id="KW-0575">Peroxidase</keyword>
<evidence type="ECO:0000313" key="18">
    <source>
        <dbReference type="Proteomes" id="UP001177003"/>
    </source>
</evidence>
<accession>A0AA36E0X4</accession>
<organism evidence="17 18">
    <name type="scientific">Lactuca saligna</name>
    <name type="common">Willowleaf lettuce</name>
    <dbReference type="NCBI Taxonomy" id="75948"/>
    <lineage>
        <taxon>Eukaryota</taxon>
        <taxon>Viridiplantae</taxon>
        <taxon>Streptophyta</taxon>
        <taxon>Embryophyta</taxon>
        <taxon>Tracheophyta</taxon>
        <taxon>Spermatophyta</taxon>
        <taxon>Magnoliopsida</taxon>
        <taxon>eudicotyledons</taxon>
        <taxon>Gunneridae</taxon>
        <taxon>Pentapetalae</taxon>
        <taxon>asterids</taxon>
        <taxon>campanulids</taxon>
        <taxon>Asterales</taxon>
        <taxon>Asteraceae</taxon>
        <taxon>Cichorioideae</taxon>
        <taxon>Cichorieae</taxon>
        <taxon>Lactucinae</taxon>
        <taxon>Lactuca</taxon>
    </lineage>
</organism>
<evidence type="ECO:0000256" key="10">
    <source>
        <dbReference type="PIRSR" id="PIRSR600823-1"/>
    </source>
</evidence>